<feature type="region of interest" description="Disordered" evidence="1">
    <location>
        <begin position="1"/>
        <end position="30"/>
    </location>
</feature>
<feature type="region of interest" description="Disordered" evidence="1">
    <location>
        <begin position="74"/>
        <end position="117"/>
    </location>
</feature>
<protein>
    <submittedName>
        <fullName evidence="2">Uncharacterized protein</fullName>
    </submittedName>
</protein>
<evidence type="ECO:0000313" key="3">
    <source>
        <dbReference type="Proteomes" id="UP000001471"/>
    </source>
</evidence>
<evidence type="ECO:0000256" key="1">
    <source>
        <dbReference type="SAM" id="MobiDB-lite"/>
    </source>
</evidence>
<dbReference type="EMBL" id="DS231618">
    <property type="protein sequence ID" value="EDU47593.1"/>
    <property type="molecule type" value="Genomic_DNA"/>
</dbReference>
<dbReference type="AlphaFoldDB" id="B2W4Y6"/>
<name>B2W4Y6_PYRTR</name>
<sequence>MPHVSKHNNLTKKGKKTATATAPEPEPPAHLAFQEAHYNDEDVVRDFSDLLSRTCRVWNDGSFHSDMMNGGTGAMFNNGHHIPDGGAKTPPGNPVLDAKAKRNPNDKKMTLVSTTIA</sequence>
<accession>B2W4Y6</accession>
<reference evidence="3" key="1">
    <citation type="journal article" date="2013" name="G3 (Bethesda)">
        <title>Comparative genomics of a plant-pathogenic fungus, Pyrenophora tritici-repentis, reveals transduplication and the impact of repeat elements on pathogenicity and population divergence.</title>
        <authorList>
            <person name="Manning V.A."/>
            <person name="Pandelova I."/>
            <person name="Dhillon B."/>
            <person name="Wilhelm L.J."/>
            <person name="Goodwin S.B."/>
            <person name="Berlin A.M."/>
            <person name="Figueroa M."/>
            <person name="Freitag M."/>
            <person name="Hane J.K."/>
            <person name="Henrissat B."/>
            <person name="Holman W.H."/>
            <person name="Kodira C.D."/>
            <person name="Martin J."/>
            <person name="Oliver R.P."/>
            <person name="Robbertse B."/>
            <person name="Schackwitz W."/>
            <person name="Schwartz D.C."/>
            <person name="Spatafora J.W."/>
            <person name="Turgeon B.G."/>
            <person name="Yandava C."/>
            <person name="Young S."/>
            <person name="Zhou S."/>
            <person name="Zeng Q."/>
            <person name="Grigoriev I.V."/>
            <person name="Ma L.-J."/>
            <person name="Ciuffetti L.M."/>
        </authorList>
    </citation>
    <scope>NUCLEOTIDE SEQUENCE [LARGE SCALE GENOMIC DNA]</scope>
    <source>
        <strain evidence="3">Pt-1C-BFP</strain>
    </source>
</reference>
<organism evidence="2 3">
    <name type="scientific">Pyrenophora tritici-repentis (strain Pt-1C-BFP)</name>
    <name type="common">Wheat tan spot fungus</name>
    <name type="synonym">Drechslera tritici-repentis</name>
    <dbReference type="NCBI Taxonomy" id="426418"/>
    <lineage>
        <taxon>Eukaryota</taxon>
        <taxon>Fungi</taxon>
        <taxon>Dikarya</taxon>
        <taxon>Ascomycota</taxon>
        <taxon>Pezizomycotina</taxon>
        <taxon>Dothideomycetes</taxon>
        <taxon>Pleosporomycetidae</taxon>
        <taxon>Pleosporales</taxon>
        <taxon>Pleosporineae</taxon>
        <taxon>Pleosporaceae</taxon>
        <taxon>Pyrenophora</taxon>
    </lineage>
</organism>
<feature type="compositionally biased region" description="Basic and acidic residues" evidence="1">
    <location>
        <begin position="98"/>
        <end position="109"/>
    </location>
</feature>
<dbReference type="HOGENOM" id="CLU_2086007_0_0_1"/>
<proteinExistence type="predicted"/>
<gene>
    <name evidence="2" type="ORF">PTRG_04686</name>
</gene>
<dbReference type="OrthoDB" id="3797403at2759"/>
<feature type="compositionally biased region" description="Basic residues" evidence="1">
    <location>
        <begin position="1"/>
        <end position="16"/>
    </location>
</feature>
<dbReference type="Proteomes" id="UP000001471">
    <property type="component" value="Unassembled WGS sequence"/>
</dbReference>
<evidence type="ECO:0000313" key="2">
    <source>
        <dbReference type="EMBL" id="EDU47593.1"/>
    </source>
</evidence>
<dbReference type="InParanoid" id="B2W4Y6"/>